<dbReference type="Pfam" id="PF08238">
    <property type="entry name" value="Sel1"/>
    <property type="match status" value="3"/>
</dbReference>
<evidence type="ECO:0000256" key="2">
    <source>
        <dbReference type="ARBA" id="ARBA00022679"/>
    </source>
</evidence>
<proteinExistence type="inferred from homology"/>
<dbReference type="InterPro" id="IPR023213">
    <property type="entry name" value="CAT-like_dom_sf"/>
</dbReference>
<keyword evidence="5" id="KW-1185">Reference proteome</keyword>
<dbReference type="SMART" id="SM00671">
    <property type="entry name" value="SEL1"/>
    <property type="match status" value="2"/>
</dbReference>
<organism evidence="4 5">
    <name type="scientific">Anisodus acutangulus</name>
    <dbReference type="NCBI Taxonomy" id="402998"/>
    <lineage>
        <taxon>Eukaryota</taxon>
        <taxon>Viridiplantae</taxon>
        <taxon>Streptophyta</taxon>
        <taxon>Embryophyta</taxon>
        <taxon>Tracheophyta</taxon>
        <taxon>Spermatophyta</taxon>
        <taxon>Magnoliopsida</taxon>
        <taxon>eudicotyledons</taxon>
        <taxon>Gunneridae</taxon>
        <taxon>Pentapetalae</taxon>
        <taxon>asterids</taxon>
        <taxon>lamiids</taxon>
        <taxon>Solanales</taxon>
        <taxon>Solanaceae</taxon>
        <taxon>Solanoideae</taxon>
        <taxon>Hyoscyameae</taxon>
        <taxon>Anisodus</taxon>
    </lineage>
</organism>
<evidence type="ECO:0000313" key="4">
    <source>
        <dbReference type="EMBL" id="KAJ8574286.1"/>
    </source>
</evidence>
<gene>
    <name evidence="4" type="ORF">K7X08_026091</name>
</gene>
<dbReference type="GO" id="GO:0016746">
    <property type="term" value="F:acyltransferase activity"/>
    <property type="evidence" value="ECO:0007669"/>
    <property type="project" value="UniProtKB-KW"/>
</dbReference>
<accession>A0A9Q1N3H6</accession>
<dbReference type="Gene3D" id="1.25.40.10">
    <property type="entry name" value="Tetratricopeptide repeat domain"/>
    <property type="match status" value="1"/>
</dbReference>
<dbReference type="EMBL" id="JAJAGQ010000001">
    <property type="protein sequence ID" value="KAJ8574286.1"/>
    <property type="molecule type" value="Genomic_DNA"/>
</dbReference>
<evidence type="ECO:0000313" key="5">
    <source>
        <dbReference type="Proteomes" id="UP001152561"/>
    </source>
</evidence>
<comment type="caution">
    <text evidence="4">The sequence shown here is derived from an EMBL/GenBank/DDBJ whole genome shotgun (WGS) entry which is preliminary data.</text>
</comment>
<sequence>MGRKEEGICLYTKAAELGDPVGQCNLGIFLLQVFRILKWLYKASIAGHVRAQYQLALSLHKGHGPNSNLQEAAKWYLRAAKGGYVRAMYNTALCYSIGEGLTKSHKLARKWMKRAADRGHSKAQLEHGLSLFSEGEMMQAVVYLELAARAGRVVDNLYVDCNDEGVPYVEVVVKCKLADIISDPIPNELNKFIPYELDDVKDFGLVVQANFFECGGLAIGIGISHKLADAASCFMFVNTWAAIARRDDDTCHSPLFSPRFDSAMLFPPKDTSLIRDACLKIQRENIVTKRFMFSNSDISALRDEYADQKRMKGSVFDKIGRRPSRILALSAFLWSRFMATVHSVRDPNKIYAVIHTVNLRARADPPLPESLFGNIMRSAHVIPFFDKGSEDEVFQFMNQVRESIEEINSDFVSQLQKNDQQHLNFLFERANDVRKGHMALLCFSSLCKFPLYEADFGWGKPMWVGSARLATKDIIGFMDTKSGDGVEAWVNLKAEDMAKFETDKQLLAFCNNGI</sequence>
<dbReference type="Proteomes" id="UP001152561">
    <property type="component" value="Unassembled WGS sequence"/>
</dbReference>
<dbReference type="Pfam" id="PF02458">
    <property type="entry name" value="Transferase"/>
    <property type="match status" value="1"/>
</dbReference>
<dbReference type="OrthoDB" id="671439at2759"/>
<dbReference type="Gene3D" id="3.30.559.10">
    <property type="entry name" value="Chloramphenicol acetyltransferase-like domain"/>
    <property type="match status" value="2"/>
</dbReference>
<dbReference type="PANTHER" id="PTHR31623:SF17">
    <property type="entry name" value="F21J9.9"/>
    <property type="match status" value="1"/>
</dbReference>
<keyword evidence="2" id="KW-0808">Transferase</keyword>
<reference evidence="5" key="1">
    <citation type="journal article" date="2023" name="Proc. Natl. Acad. Sci. U.S.A.">
        <title>Genomic and structural basis for evolution of tropane alkaloid biosynthesis.</title>
        <authorList>
            <person name="Wanga Y.-J."/>
            <person name="Taina T."/>
            <person name="Yua J.-Y."/>
            <person name="Lia J."/>
            <person name="Xua B."/>
            <person name="Chenc J."/>
            <person name="D'Auriad J.C."/>
            <person name="Huanga J.-P."/>
            <person name="Huanga S.-X."/>
        </authorList>
    </citation>
    <scope>NUCLEOTIDE SEQUENCE [LARGE SCALE GENOMIC DNA]</scope>
    <source>
        <strain evidence="5">cv. KIB-2019</strain>
    </source>
</reference>
<dbReference type="InterPro" id="IPR006597">
    <property type="entry name" value="Sel1-like"/>
</dbReference>
<name>A0A9Q1N3H6_9SOLA</name>
<dbReference type="InterPro" id="IPR011990">
    <property type="entry name" value="TPR-like_helical_dom_sf"/>
</dbReference>
<keyword evidence="3" id="KW-0012">Acyltransferase</keyword>
<comment type="similarity">
    <text evidence="1">Belongs to the plant acyltransferase family.</text>
</comment>
<dbReference type="AlphaFoldDB" id="A0A9Q1N3H6"/>
<evidence type="ECO:0000256" key="1">
    <source>
        <dbReference type="ARBA" id="ARBA00009861"/>
    </source>
</evidence>
<evidence type="ECO:0000256" key="3">
    <source>
        <dbReference type="ARBA" id="ARBA00023315"/>
    </source>
</evidence>
<protein>
    <submittedName>
        <fullName evidence="4">Uncharacterized protein</fullName>
    </submittedName>
</protein>
<dbReference type="SUPFAM" id="SSF81901">
    <property type="entry name" value="HCP-like"/>
    <property type="match status" value="1"/>
</dbReference>
<dbReference type="PANTHER" id="PTHR31623">
    <property type="entry name" value="F21J9.9"/>
    <property type="match status" value="1"/>
</dbReference>